<evidence type="ECO:0000259" key="3">
    <source>
        <dbReference type="Pfam" id="PF13505"/>
    </source>
</evidence>
<evidence type="ECO:0000256" key="1">
    <source>
        <dbReference type="ARBA" id="ARBA00022729"/>
    </source>
</evidence>
<dbReference type="InterPro" id="IPR027385">
    <property type="entry name" value="Beta-barrel_OMP"/>
</dbReference>
<evidence type="ECO:0000256" key="2">
    <source>
        <dbReference type="SAM" id="SignalP"/>
    </source>
</evidence>
<evidence type="ECO:0000313" key="4">
    <source>
        <dbReference type="EMBL" id="GAA4331265.1"/>
    </source>
</evidence>
<dbReference type="Proteomes" id="UP001501725">
    <property type="component" value="Unassembled WGS sequence"/>
</dbReference>
<protein>
    <recommendedName>
        <fullName evidence="3">Outer membrane protein beta-barrel domain-containing protein</fullName>
    </recommendedName>
</protein>
<reference evidence="5" key="1">
    <citation type="journal article" date="2019" name="Int. J. Syst. Evol. Microbiol.">
        <title>The Global Catalogue of Microorganisms (GCM) 10K type strain sequencing project: providing services to taxonomists for standard genome sequencing and annotation.</title>
        <authorList>
            <consortium name="The Broad Institute Genomics Platform"/>
            <consortium name="The Broad Institute Genome Sequencing Center for Infectious Disease"/>
            <person name="Wu L."/>
            <person name="Ma J."/>
        </authorList>
    </citation>
    <scope>NUCLEOTIDE SEQUENCE [LARGE SCALE GENOMIC DNA]</scope>
    <source>
        <strain evidence="5">JCM 17919</strain>
    </source>
</reference>
<accession>A0ABP8GX53</accession>
<gene>
    <name evidence="4" type="ORF">GCM10023184_22890</name>
</gene>
<dbReference type="InterPro" id="IPR011250">
    <property type="entry name" value="OMP/PagP_B-barrel"/>
</dbReference>
<keyword evidence="1 2" id="KW-0732">Signal</keyword>
<proteinExistence type="predicted"/>
<evidence type="ECO:0000313" key="5">
    <source>
        <dbReference type="Proteomes" id="UP001501725"/>
    </source>
</evidence>
<feature type="domain" description="Outer membrane protein beta-barrel" evidence="3">
    <location>
        <begin position="9"/>
        <end position="167"/>
    </location>
</feature>
<dbReference type="SUPFAM" id="SSF56925">
    <property type="entry name" value="OMPA-like"/>
    <property type="match status" value="1"/>
</dbReference>
<dbReference type="RefSeq" id="WP_345255850.1">
    <property type="nucleotide sequence ID" value="NZ_BAABGY010000007.1"/>
</dbReference>
<name>A0ABP8GX53_9BACT</name>
<feature type="signal peptide" evidence="2">
    <location>
        <begin position="1"/>
        <end position="19"/>
    </location>
</feature>
<comment type="caution">
    <text evidence="4">The sequence shown here is derived from an EMBL/GenBank/DDBJ whole genome shotgun (WGS) entry which is preliminary data.</text>
</comment>
<dbReference type="EMBL" id="BAABGY010000007">
    <property type="protein sequence ID" value="GAA4331265.1"/>
    <property type="molecule type" value="Genomic_DNA"/>
</dbReference>
<feature type="chain" id="PRO_5047324134" description="Outer membrane protein beta-barrel domain-containing protein" evidence="2">
    <location>
        <begin position="20"/>
        <end position="167"/>
    </location>
</feature>
<dbReference type="Pfam" id="PF13505">
    <property type="entry name" value="OMP_b-brl"/>
    <property type="match status" value="1"/>
</dbReference>
<sequence>MKKVVLSFAIAAIALGANAQKGEGFQFSAGIKPSLPLGDLSEAYSFGIGAEVGGEYHFAEKVSGIATISYNQFLGSEDKNGGLKTSMLPILAGVRFYPSQNVFIGAKVGVNMLRVSMDGFSASTSGLGYEPHVGYNAEKFQISAGYLGLSKDGASMSALTLTAAFKF</sequence>
<keyword evidence="5" id="KW-1185">Reference proteome</keyword>
<organism evidence="4 5">
    <name type="scientific">Flaviaesturariibacter amylovorans</name>
    <dbReference type="NCBI Taxonomy" id="1084520"/>
    <lineage>
        <taxon>Bacteria</taxon>
        <taxon>Pseudomonadati</taxon>
        <taxon>Bacteroidota</taxon>
        <taxon>Chitinophagia</taxon>
        <taxon>Chitinophagales</taxon>
        <taxon>Chitinophagaceae</taxon>
        <taxon>Flaviaestuariibacter</taxon>
    </lineage>
</organism>